<organism evidence="1 2">
    <name type="scientific">Rhodococcus jostii</name>
    <dbReference type="NCBI Taxonomy" id="132919"/>
    <lineage>
        <taxon>Bacteria</taxon>
        <taxon>Bacillati</taxon>
        <taxon>Actinomycetota</taxon>
        <taxon>Actinomycetes</taxon>
        <taxon>Mycobacteriales</taxon>
        <taxon>Nocardiaceae</taxon>
        <taxon>Rhodococcus</taxon>
    </lineage>
</organism>
<dbReference type="InterPro" id="IPR024747">
    <property type="entry name" value="Pyridox_Oxase-rel"/>
</dbReference>
<protein>
    <submittedName>
        <fullName evidence="1">Pyridoxamine 5'-phosphate oxidase</fullName>
    </submittedName>
</protein>
<evidence type="ECO:0000313" key="1">
    <source>
        <dbReference type="EMBL" id="SEC19610.1"/>
    </source>
</evidence>
<accession>A0A1H4QJ10</accession>
<name>A0A1H4QJ10_RHOJO</name>
<evidence type="ECO:0000313" key="2">
    <source>
        <dbReference type="Proteomes" id="UP000183407"/>
    </source>
</evidence>
<dbReference type="RefSeq" id="WP_073370720.1">
    <property type="nucleotide sequence ID" value="NZ_FNTL01000004.1"/>
</dbReference>
<sequence length="141" mass="15535">MRTSDTDGTLTPTECVHALRSVPTGRLLYTEDALPAVRLVTFAAPRSEIVIATENESWFDRLDRMFVAFEAGHVESGTRDGWSVVVLGHARTAAGSDYLSGFDHTGPSPWTIRPSDGYLVLDIEYVTGRRLTLPRLAGDQR</sequence>
<dbReference type="Proteomes" id="UP000183407">
    <property type="component" value="Unassembled WGS sequence"/>
</dbReference>
<proteinExistence type="predicted"/>
<dbReference type="AlphaFoldDB" id="A0A1H4QJ10"/>
<gene>
    <name evidence="1" type="ORF">SAMN04490220_1027</name>
</gene>
<dbReference type="EMBL" id="FNTL01000004">
    <property type="protein sequence ID" value="SEC19610.1"/>
    <property type="molecule type" value="Genomic_DNA"/>
</dbReference>
<reference evidence="2" key="1">
    <citation type="submission" date="2016-10" db="EMBL/GenBank/DDBJ databases">
        <authorList>
            <person name="Varghese N."/>
        </authorList>
    </citation>
    <scope>NUCLEOTIDE SEQUENCE [LARGE SCALE GENOMIC DNA]</scope>
    <source>
        <strain evidence="2">DSM 44719</strain>
    </source>
</reference>
<dbReference type="SUPFAM" id="SSF50475">
    <property type="entry name" value="FMN-binding split barrel"/>
    <property type="match status" value="1"/>
</dbReference>
<dbReference type="InterPro" id="IPR012349">
    <property type="entry name" value="Split_barrel_FMN-bd"/>
</dbReference>
<dbReference type="OrthoDB" id="3212118at2"/>
<dbReference type="Gene3D" id="2.30.110.10">
    <property type="entry name" value="Electron Transport, Fmn-binding Protein, Chain A"/>
    <property type="match status" value="1"/>
</dbReference>
<dbReference type="Pfam" id="PF12900">
    <property type="entry name" value="Pyridox_ox_2"/>
    <property type="match status" value="1"/>
</dbReference>